<dbReference type="Pfam" id="PF20684">
    <property type="entry name" value="Fung_rhodopsin"/>
    <property type="match status" value="1"/>
</dbReference>
<accession>A0A4U0UYZ8</accession>
<comment type="caution">
    <text evidence="10">The sequence shown here is derived from an EMBL/GenBank/DDBJ whole genome shotgun (WGS) entry which is preliminary data.</text>
</comment>
<feature type="transmembrane region" description="Helical" evidence="7">
    <location>
        <begin position="166"/>
        <end position="190"/>
    </location>
</feature>
<organism evidence="10 11">
    <name type="scientific">Friedmanniomyces endolithicus</name>
    <dbReference type="NCBI Taxonomy" id="329885"/>
    <lineage>
        <taxon>Eukaryota</taxon>
        <taxon>Fungi</taxon>
        <taxon>Dikarya</taxon>
        <taxon>Ascomycota</taxon>
        <taxon>Pezizomycotina</taxon>
        <taxon>Dothideomycetes</taxon>
        <taxon>Dothideomycetidae</taxon>
        <taxon>Mycosphaerellales</taxon>
        <taxon>Teratosphaeriaceae</taxon>
        <taxon>Friedmanniomyces</taxon>
    </lineage>
</organism>
<dbReference type="InterPro" id="IPR049326">
    <property type="entry name" value="Rhodopsin_dom_fungi"/>
</dbReference>
<evidence type="ECO:0000256" key="7">
    <source>
        <dbReference type="SAM" id="Phobius"/>
    </source>
</evidence>
<gene>
    <name evidence="10" type="ORF">B0A54_06367</name>
    <name evidence="9" type="ORF">LTR91_018695</name>
</gene>
<evidence type="ECO:0000256" key="2">
    <source>
        <dbReference type="ARBA" id="ARBA00022692"/>
    </source>
</evidence>
<dbReference type="STRING" id="329885.A0A4U0UYZ8"/>
<feature type="transmembrane region" description="Helical" evidence="7">
    <location>
        <begin position="45"/>
        <end position="68"/>
    </location>
</feature>
<comment type="subcellular location">
    <subcellularLocation>
        <location evidence="1">Membrane</location>
        <topology evidence="1">Multi-pass membrane protein</topology>
    </subcellularLocation>
</comment>
<evidence type="ECO:0000313" key="12">
    <source>
        <dbReference type="Proteomes" id="UP001175353"/>
    </source>
</evidence>
<name>A0A4U0UYZ8_9PEZI</name>
<evidence type="ECO:0000256" key="1">
    <source>
        <dbReference type="ARBA" id="ARBA00004141"/>
    </source>
</evidence>
<dbReference type="EMBL" id="JAUJLE010000266">
    <property type="protein sequence ID" value="KAK0964055.1"/>
    <property type="molecule type" value="Genomic_DNA"/>
</dbReference>
<dbReference type="AlphaFoldDB" id="A0A4U0UYZ8"/>
<keyword evidence="4 7" id="KW-0472">Membrane</keyword>
<evidence type="ECO:0000256" key="6">
    <source>
        <dbReference type="SAM" id="MobiDB-lite"/>
    </source>
</evidence>
<feature type="transmembrane region" description="Helical" evidence="7">
    <location>
        <begin position="12"/>
        <end position="33"/>
    </location>
</feature>
<reference evidence="10 11" key="1">
    <citation type="submission" date="2017-03" db="EMBL/GenBank/DDBJ databases">
        <title>Genomes of endolithic fungi from Antarctica.</title>
        <authorList>
            <person name="Coleine C."/>
            <person name="Masonjones S."/>
            <person name="Stajich J.E."/>
        </authorList>
    </citation>
    <scope>NUCLEOTIDE SEQUENCE [LARGE SCALE GENOMIC DNA]</scope>
    <source>
        <strain evidence="10 11">CCFEE 5311</strain>
    </source>
</reference>
<reference evidence="9" key="2">
    <citation type="submission" date="2023-06" db="EMBL/GenBank/DDBJ databases">
        <title>Black Yeasts Isolated from many extreme environments.</title>
        <authorList>
            <person name="Coleine C."/>
            <person name="Stajich J.E."/>
            <person name="Selbmann L."/>
        </authorList>
    </citation>
    <scope>NUCLEOTIDE SEQUENCE</scope>
    <source>
        <strain evidence="9">CCFEE 5200</strain>
    </source>
</reference>
<evidence type="ECO:0000313" key="9">
    <source>
        <dbReference type="EMBL" id="KAK0964055.1"/>
    </source>
</evidence>
<evidence type="ECO:0000313" key="11">
    <source>
        <dbReference type="Proteomes" id="UP000310066"/>
    </source>
</evidence>
<feature type="transmembrane region" description="Helical" evidence="7">
    <location>
        <begin position="124"/>
        <end position="146"/>
    </location>
</feature>
<dbReference type="PANTHER" id="PTHR33048">
    <property type="entry name" value="PTH11-LIKE INTEGRAL MEMBRANE PROTEIN (AFU_ORTHOLOGUE AFUA_5G11245)"/>
    <property type="match status" value="1"/>
</dbReference>
<evidence type="ECO:0000256" key="4">
    <source>
        <dbReference type="ARBA" id="ARBA00023136"/>
    </source>
</evidence>
<feature type="transmembrane region" description="Helical" evidence="7">
    <location>
        <begin position="202"/>
        <end position="222"/>
    </location>
</feature>
<dbReference type="PANTHER" id="PTHR33048:SF132">
    <property type="entry name" value="MEMBRANE PROTEIN, PUTATIVE (AFU_ORTHOLOGUE AFUA_6G07820)-RELATED"/>
    <property type="match status" value="1"/>
</dbReference>
<dbReference type="InterPro" id="IPR052337">
    <property type="entry name" value="SAT4-like"/>
</dbReference>
<sequence length="386" mass="43027">MGMSGHASGEAVVGVTIGMTVLAAMAVIARLATRVGIVRNAGIDDAFITLALLFSIATTITMILQVNNGMGKHQDSLSLQEQFAQLKFLWASIWVYNLSISFTKFSILFQYLRIFPDRKFRWTCYGLIGVVFVYSCWTFFSAIFFCTPVKYFWRPDILGGHCLDRFGVWFANAGINIVTDVATGVLPLPLFKSLELAKPQKIALMTVFALGGFTCVVSILRLQSLYVISKATDVSWNNPLAAIWSSVEINTGILCSCLPTLKACVSRYFPRIFNTKVSRSTTRQNGQRSNHYTNDSRHKIAFEDLGRGLSGRDGVVQKSVIQSRIRGSDEYDMPYMSSLPKGHELDDGQIQVVTVLEQQVQRRESRAETESTKGLVRDTFYHSGNS</sequence>
<proteinExistence type="inferred from homology"/>
<feature type="region of interest" description="Disordered" evidence="6">
    <location>
        <begin position="363"/>
        <end position="386"/>
    </location>
</feature>
<dbReference type="Proteomes" id="UP000310066">
    <property type="component" value="Unassembled WGS sequence"/>
</dbReference>
<keyword evidence="12" id="KW-1185">Reference proteome</keyword>
<evidence type="ECO:0000256" key="3">
    <source>
        <dbReference type="ARBA" id="ARBA00022989"/>
    </source>
</evidence>
<keyword evidence="2 7" id="KW-0812">Transmembrane</keyword>
<dbReference type="OrthoDB" id="444631at2759"/>
<comment type="similarity">
    <text evidence="5">Belongs to the SAT4 family.</text>
</comment>
<protein>
    <recommendedName>
        <fullName evidence="8">Rhodopsin domain-containing protein</fullName>
    </recommendedName>
</protein>
<dbReference type="Proteomes" id="UP001175353">
    <property type="component" value="Unassembled WGS sequence"/>
</dbReference>
<dbReference type="GO" id="GO:0016020">
    <property type="term" value="C:membrane"/>
    <property type="evidence" value="ECO:0007669"/>
    <property type="project" value="UniProtKB-SubCell"/>
</dbReference>
<evidence type="ECO:0000259" key="8">
    <source>
        <dbReference type="Pfam" id="PF20684"/>
    </source>
</evidence>
<evidence type="ECO:0000256" key="5">
    <source>
        <dbReference type="ARBA" id="ARBA00038359"/>
    </source>
</evidence>
<feature type="compositionally biased region" description="Basic and acidic residues" evidence="6">
    <location>
        <begin position="363"/>
        <end position="380"/>
    </location>
</feature>
<dbReference type="EMBL" id="NAJP01000027">
    <property type="protein sequence ID" value="TKA41480.1"/>
    <property type="molecule type" value="Genomic_DNA"/>
</dbReference>
<feature type="transmembrane region" description="Helical" evidence="7">
    <location>
        <begin position="88"/>
        <end position="112"/>
    </location>
</feature>
<keyword evidence="3 7" id="KW-1133">Transmembrane helix</keyword>
<feature type="domain" description="Rhodopsin" evidence="8">
    <location>
        <begin position="29"/>
        <end position="266"/>
    </location>
</feature>
<evidence type="ECO:0000313" key="10">
    <source>
        <dbReference type="EMBL" id="TKA41480.1"/>
    </source>
</evidence>